<keyword evidence="5 17" id="KW-0812">Transmembrane</keyword>
<dbReference type="STRING" id="97331.A0A437A6Z3"/>
<dbReference type="GO" id="GO:0005741">
    <property type="term" value="C:mitochondrial outer membrane"/>
    <property type="evidence" value="ECO:0007669"/>
    <property type="project" value="UniProtKB-SubCell"/>
</dbReference>
<feature type="binding site" evidence="15">
    <location>
        <position position="166"/>
    </location>
    <ligand>
        <name>FAD</name>
        <dbReference type="ChEBI" id="CHEBI:57692"/>
    </ligand>
</feature>
<dbReference type="InterPro" id="IPR039261">
    <property type="entry name" value="FNR_nucleotide-bd"/>
</dbReference>
<dbReference type="PRINTS" id="PR00371">
    <property type="entry name" value="FPNCR"/>
</dbReference>
<protein>
    <recommendedName>
        <fullName evidence="16">NADH-cytochrome b5 reductase</fullName>
        <ecNumber evidence="16">1.6.2.2</ecNumber>
    </recommendedName>
</protein>
<keyword evidence="12 17" id="KW-0472">Membrane</keyword>
<dbReference type="GeneID" id="93587483"/>
<comment type="similarity">
    <text evidence="3 16">Belongs to the flavoprotein pyridine nucleotide cytochrome reductase family.</text>
</comment>
<evidence type="ECO:0000256" key="2">
    <source>
        <dbReference type="ARBA" id="ARBA00004572"/>
    </source>
</evidence>
<feature type="binding site" evidence="15">
    <location>
        <position position="157"/>
    </location>
    <ligand>
        <name>FAD</name>
        <dbReference type="ChEBI" id="CHEBI:57692"/>
    </ligand>
</feature>
<dbReference type="VEuPathDB" id="FungiDB:DFL_005172"/>
<dbReference type="FunFam" id="2.40.30.10:FF:000032">
    <property type="entry name" value="NADH-cytochrome b5 reductase"/>
    <property type="match status" value="1"/>
</dbReference>
<dbReference type="Gene3D" id="3.40.50.80">
    <property type="entry name" value="Nucleotide-binding domain of ferredoxin-NADP reductase (FNR) module"/>
    <property type="match status" value="1"/>
</dbReference>
<dbReference type="AlphaFoldDB" id="A0A437A6Z3"/>
<dbReference type="Gene3D" id="2.40.30.10">
    <property type="entry name" value="Translation factors"/>
    <property type="match status" value="1"/>
</dbReference>
<dbReference type="SUPFAM" id="SSF63380">
    <property type="entry name" value="Riboflavin synthase domain-like"/>
    <property type="match status" value="1"/>
</dbReference>
<sequence length="337" mass="37746">MFARSAFTTATRSAFCSFVPTASRQSTRRFASEAGKPQKGTQFLQPRNFVYVAGGAVAAAFGLYWIKGQPSYLIEPVKPAIPTLTGDDWVDLKLIKSEPYNHNTKKLIFELPSDDHTSGLKTASAILTKFTPEGGKPVIRPYTPISDEDARGYMTLLVKHYEKGPMSTHLTELVPEQRVLFKGPIPKYPWEANKHNHIALIAGGTGITPMWQLIRAIFKNKEDKTKITLVFGNIAEEDILLRQELAKLENEYPQRFKAFYTLDNPPKEFVGNKGFITKELLKQVLPEPKEENIKVFVCGPPGLMKSISGPKKSPKDQGELVGILKELGYTPEQVYKF</sequence>
<evidence type="ECO:0000256" key="14">
    <source>
        <dbReference type="ARBA" id="ARBA00047682"/>
    </source>
</evidence>
<proteinExistence type="inferred from homology"/>
<dbReference type="InterPro" id="IPR001709">
    <property type="entry name" value="Flavoprot_Pyr_Nucl_cyt_Rdtase"/>
</dbReference>
<feature type="binding site" evidence="15">
    <location>
        <position position="208"/>
    </location>
    <ligand>
        <name>FAD</name>
        <dbReference type="ChEBI" id="CHEBI:57692"/>
    </ligand>
</feature>
<dbReference type="EC" id="1.6.2.2" evidence="16"/>
<dbReference type="PANTHER" id="PTHR19370">
    <property type="entry name" value="NADH-CYTOCHROME B5 REDUCTASE"/>
    <property type="match status" value="1"/>
</dbReference>
<keyword evidence="7 15" id="KW-0274">FAD</keyword>
<comment type="subcellular location">
    <subcellularLocation>
        <location evidence="2">Mitochondrion outer membrane</location>
        <topology evidence="2">Single-pass membrane protein</topology>
    </subcellularLocation>
</comment>
<keyword evidence="20" id="KW-1185">Reference proteome</keyword>
<evidence type="ECO:0000256" key="8">
    <source>
        <dbReference type="ARBA" id="ARBA00022989"/>
    </source>
</evidence>
<gene>
    <name evidence="19" type="ORF">DFL_005172</name>
</gene>
<dbReference type="InterPro" id="IPR001433">
    <property type="entry name" value="OxRdtase_FAD/NAD-bd"/>
</dbReference>
<evidence type="ECO:0000256" key="10">
    <source>
        <dbReference type="ARBA" id="ARBA00023027"/>
    </source>
</evidence>
<dbReference type="InterPro" id="IPR008333">
    <property type="entry name" value="Cbr1-like_FAD-bd_dom"/>
</dbReference>
<feature type="binding site" evidence="15">
    <location>
        <position position="141"/>
    </location>
    <ligand>
        <name>FAD</name>
        <dbReference type="ChEBI" id="CHEBI:57692"/>
    </ligand>
</feature>
<dbReference type="InterPro" id="IPR001834">
    <property type="entry name" value="CBR-like"/>
</dbReference>
<keyword evidence="10 16" id="KW-0520">NAD</keyword>
<dbReference type="GO" id="GO:0006696">
    <property type="term" value="P:ergosterol biosynthetic process"/>
    <property type="evidence" value="ECO:0007669"/>
    <property type="project" value="TreeGrafter"/>
</dbReference>
<keyword evidence="9 16" id="KW-0560">Oxidoreductase</keyword>
<keyword evidence="11" id="KW-0496">Mitochondrion</keyword>
<feature type="binding site" evidence="15">
    <location>
        <position position="142"/>
    </location>
    <ligand>
        <name>FAD</name>
        <dbReference type="ChEBI" id="CHEBI:57692"/>
    </ligand>
</feature>
<dbReference type="SUPFAM" id="SSF52343">
    <property type="entry name" value="Ferredoxin reductase-like, C-terminal NADP-linked domain"/>
    <property type="match status" value="1"/>
</dbReference>
<dbReference type="Pfam" id="PF00175">
    <property type="entry name" value="NAD_binding_1"/>
    <property type="match status" value="1"/>
</dbReference>
<dbReference type="InterPro" id="IPR017927">
    <property type="entry name" value="FAD-bd_FR_type"/>
</dbReference>
<evidence type="ECO:0000256" key="9">
    <source>
        <dbReference type="ARBA" id="ARBA00023002"/>
    </source>
</evidence>
<evidence type="ECO:0000256" key="15">
    <source>
        <dbReference type="PIRSR" id="PIRSR601834-1"/>
    </source>
</evidence>
<evidence type="ECO:0000313" key="20">
    <source>
        <dbReference type="Proteomes" id="UP000283090"/>
    </source>
</evidence>
<dbReference type="Pfam" id="PF00970">
    <property type="entry name" value="FAD_binding_6"/>
    <property type="match status" value="1"/>
</dbReference>
<evidence type="ECO:0000256" key="6">
    <source>
        <dbReference type="ARBA" id="ARBA00022787"/>
    </source>
</evidence>
<evidence type="ECO:0000256" key="4">
    <source>
        <dbReference type="ARBA" id="ARBA00022630"/>
    </source>
</evidence>
<keyword evidence="8 17" id="KW-1133">Transmembrane helix</keyword>
<evidence type="ECO:0000256" key="17">
    <source>
        <dbReference type="SAM" id="Phobius"/>
    </source>
</evidence>
<feature type="domain" description="FAD-binding FR-type" evidence="18">
    <location>
        <begin position="87"/>
        <end position="191"/>
    </location>
</feature>
<feature type="binding site" evidence="15">
    <location>
        <position position="140"/>
    </location>
    <ligand>
        <name>FAD</name>
        <dbReference type="ChEBI" id="CHEBI:57692"/>
    </ligand>
</feature>
<dbReference type="PROSITE" id="PS51384">
    <property type="entry name" value="FAD_FR"/>
    <property type="match status" value="1"/>
</dbReference>
<accession>A0A437A6Z3</accession>
<evidence type="ECO:0000313" key="19">
    <source>
        <dbReference type="EMBL" id="RVD86921.1"/>
    </source>
</evidence>
<feature type="transmembrane region" description="Helical" evidence="17">
    <location>
        <begin position="48"/>
        <end position="66"/>
    </location>
</feature>
<evidence type="ECO:0000256" key="3">
    <source>
        <dbReference type="ARBA" id="ARBA00006105"/>
    </source>
</evidence>
<dbReference type="PRINTS" id="PR00406">
    <property type="entry name" value="CYTB5RDTASE"/>
</dbReference>
<reference evidence="19 20" key="1">
    <citation type="submission" date="2019-01" db="EMBL/GenBank/DDBJ databases">
        <title>Intercellular communication is required for trap formation in the nematode-trapping fungus Duddingtonia flagrans.</title>
        <authorList>
            <person name="Youssar L."/>
            <person name="Wernet V."/>
            <person name="Hensel N."/>
            <person name="Hildebrandt H.-G."/>
            <person name="Fischer R."/>
        </authorList>
    </citation>
    <scope>NUCLEOTIDE SEQUENCE [LARGE SCALE GENOMIC DNA]</scope>
    <source>
        <strain evidence="19 20">CBS H-5679</strain>
    </source>
</reference>
<evidence type="ECO:0000256" key="7">
    <source>
        <dbReference type="ARBA" id="ARBA00022827"/>
    </source>
</evidence>
<feature type="binding site" evidence="15">
    <location>
        <position position="167"/>
    </location>
    <ligand>
        <name>FAD</name>
        <dbReference type="ChEBI" id="CHEBI:57692"/>
    </ligand>
</feature>
<keyword evidence="6" id="KW-1000">Mitochondrion outer membrane</keyword>
<dbReference type="FunFam" id="3.40.50.80:FF:000009">
    <property type="entry name" value="NADH-cytochrome b5 reductase"/>
    <property type="match status" value="1"/>
</dbReference>
<comment type="catalytic activity">
    <reaction evidence="14 16">
        <text>2 Fe(III)-[cytochrome b5] + NADH = 2 Fe(II)-[cytochrome b5] + NAD(+) + H(+)</text>
        <dbReference type="Rhea" id="RHEA:46680"/>
        <dbReference type="Rhea" id="RHEA-COMP:10438"/>
        <dbReference type="Rhea" id="RHEA-COMP:10439"/>
        <dbReference type="ChEBI" id="CHEBI:15378"/>
        <dbReference type="ChEBI" id="CHEBI:29033"/>
        <dbReference type="ChEBI" id="CHEBI:29034"/>
        <dbReference type="ChEBI" id="CHEBI:57540"/>
        <dbReference type="ChEBI" id="CHEBI:57945"/>
        <dbReference type="EC" id="1.6.2.2"/>
    </reaction>
</comment>
<feature type="binding site" evidence="15">
    <location>
        <position position="159"/>
    </location>
    <ligand>
        <name>FAD</name>
        <dbReference type="ChEBI" id="CHEBI:57692"/>
    </ligand>
</feature>
<evidence type="ECO:0000256" key="12">
    <source>
        <dbReference type="ARBA" id="ARBA00023136"/>
    </source>
</evidence>
<evidence type="ECO:0000256" key="11">
    <source>
        <dbReference type="ARBA" id="ARBA00023128"/>
    </source>
</evidence>
<name>A0A437A6Z3_ARTFL</name>
<evidence type="ECO:0000259" key="18">
    <source>
        <dbReference type="PROSITE" id="PS51384"/>
    </source>
</evidence>
<dbReference type="OrthoDB" id="432685at2759"/>
<comment type="cofactor">
    <cofactor evidence="1 15 16">
        <name>FAD</name>
        <dbReference type="ChEBI" id="CHEBI:57692"/>
    </cofactor>
</comment>
<comment type="function">
    <text evidence="13">May mediate the reduction of outer membrane cytochrome b5.</text>
</comment>
<evidence type="ECO:0000256" key="16">
    <source>
        <dbReference type="RuleBase" id="RU361226"/>
    </source>
</evidence>
<evidence type="ECO:0000256" key="1">
    <source>
        <dbReference type="ARBA" id="ARBA00001974"/>
    </source>
</evidence>
<dbReference type="RefSeq" id="XP_067492465.1">
    <property type="nucleotide sequence ID" value="XM_067634392.1"/>
</dbReference>
<dbReference type="CDD" id="cd06183">
    <property type="entry name" value="cyt_b5_reduct_like"/>
    <property type="match status" value="1"/>
</dbReference>
<dbReference type="EMBL" id="SAEB01000006">
    <property type="protein sequence ID" value="RVD86921.1"/>
    <property type="molecule type" value="Genomic_DNA"/>
</dbReference>
<comment type="caution">
    <text evidence="19">The sequence shown here is derived from an EMBL/GenBank/DDBJ whole genome shotgun (WGS) entry which is preliminary data.</text>
</comment>
<keyword evidence="4 15" id="KW-0285">Flavoprotein</keyword>
<organism evidence="19 20">
    <name type="scientific">Arthrobotrys flagrans</name>
    <name type="common">Nematode-trapping fungus</name>
    <name type="synonym">Trichothecium flagrans</name>
    <dbReference type="NCBI Taxonomy" id="97331"/>
    <lineage>
        <taxon>Eukaryota</taxon>
        <taxon>Fungi</taxon>
        <taxon>Dikarya</taxon>
        <taxon>Ascomycota</taxon>
        <taxon>Pezizomycotina</taxon>
        <taxon>Orbiliomycetes</taxon>
        <taxon>Orbiliales</taxon>
        <taxon>Orbiliaceae</taxon>
        <taxon>Arthrobotrys</taxon>
    </lineage>
</organism>
<dbReference type="PANTHER" id="PTHR19370:SF171">
    <property type="entry name" value="NADH-CYTOCHROME B5 REDUCTASE 2"/>
    <property type="match status" value="1"/>
</dbReference>
<dbReference type="GO" id="GO:0090524">
    <property type="term" value="F:cytochrome-b5 reductase activity, acting on NADH"/>
    <property type="evidence" value="ECO:0007669"/>
    <property type="project" value="UniProtKB-EC"/>
</dbReference>
<dbReference type="InterPro" id="IPR017938">
    <property type="entry name" value="Riboflavin_synthase-like_b-brl"/>
</dbReference>
<dbReference type="Proteomes" id="UP000283090">
    <property type="component" value="Unassembled WGS sequence"/>
</dbReference>
<evidence type="ECO:0000256" key="5">
    <source>
        <dbReference type="ARBA" id="ARBA00022692"/>
    </source>
</evidence>
<evidence type="ECO:0000256" key="13">
    <source>
        <dbReference type="ARBA" id="ARBA00037464"/>
    </source>
</evidence>